<gene>
    <name evidence="1" type="ORF">BJP25_05600</name>
</gene>
<protein>
    <recommendedName>
        <fullName evidence="3">VWFA domain-containing protein</fullName>
    </recommendedName>
</protein>
<accession>A0A1Q9LBZ6</accession>
<keyword evidence="2" id="KW-1185">Reference proteome</keyword>
<dbReference type="Gene3D" id="3.40.50.410">
    <property type="entry name" value="von Willebrand factor, type A domain"/>
    <property type="match status" value="1"/>
</dbReference>
<dbReference type="STRING" id="1193682.BJP25_05600"/>
<dbReference type="AlphaFoldDB" id="A0A1Q9LBZ6"/>
<organism evidence="1 2">
    <name type="scientific">Actinokineospora bangkokensis</name>
    <dbReference type="NCBI Taxonomy" id="1193682"/>
    <lineage>
        <taxon>Bacteria</taxon>
        <taxon>Bacillati</taxon>
        <taxon>Actinomycetota</taxon>
        <taxon>Actinomycetes</taxon>
        <taxon>Pseudonocardiales</taxon>
        <taxon>Pseudonocardiaceae</taxon>
        <taxon>Actinokineospora</taxon>
    </lineage>
</organism>
<dbReference type="InterPro" id="IPR036465">
    <property type="entry name" value="vWFA_dom_sf"/>
</dbReference>
<dbReference type="Proteomes" id="UP000186040">
    <property type="component" value="Unassembled WGS sequence"/>
</dbReference>
<proteinExistence type="predicted"/>
<evidence type="ECO:0000313" key="1">
    <source>
        <dbReference type="EMBL" id="OLR89551.1"/>
    </source>
</evidence>
<evidence type="ECO:0008006" key="3">
    <source>
        <dbReference type="Google" id="ProtNLM"/>
    </source>
</evidence>
<evidence type="ECO:0000313" key="2">
    <source>
        <dbReference type="Proteomes" id="UP000186040"/>
    </source>
</evidence>
<reference evidence="1 2" key="1">
    <citation type="submission" date="2016-10" db="EMBL/GenBank/DDBJ databases">
        <title>The Draft Genome Sequence of Actinokineospora bangkokensis 44EHWT reveals the biosynthetic pathway of antifungal compounds Thailandins with unusual extender unit butylmalonyl-CoA.</title>
        <authorList>
            <person name="Greule A."/>
            <person name="Intra B."/>
            <person name="Flemming S."/>
            <person name="Rommel M.G."/>
            <person name="Panbangred W."/>
            <person name="Bechthold A."/>
        </authorList>
    </citation>
    <scope>NUCLEOTIDE SEQUENCE [LARGE SCALE GENOMIC DNA]</scope>
    <source>
        <strain evidence="1 2">44EHW</strain>
    </source>
</reference>
<dbReference type="EMBL" id="MKQR01000032">
    <property type="protein sequence ID" value="OLR89551.1"/>
    <property type="molecule type" value="Genomic_DNA"/>
</dbReference>
<comment type="caution">
    <text evidence="1">The sequence shown here is derived from an EMBL/GenBank/DDBJ whole genome shotgun (WGS) entry which is preliminary data.</text>
</comment>
<name>A0A1Q9LBZ6_9PSEU</name>
<dbReference type="SUPFAM" id="SSF53300">
    <property type="entry name" value="vWA-like"/>
    <property type="match status" value="1"/>
</dbReference>
<sequence length="225" mass="24019">MMRARQLRTSRLLTSRLLGEVGHAEHDAELVLGEAGGPAEVPTLVVVIVDDSGSVTSTSGSDPQSNRYQEIRQAFRAVARAGAGDERAVVLHFDVQRRARTHRLNTVGLWSLEAQLSVPHGAGSSQLGPSLGQAERLVQRFHRHRSSVVLFSDFALADDDPAAALARFASLPGRHRAVVLGSGQPELPEGIAVSRITEDSTPGAVARTVFGELVAHRPGSIAYVD</sequence>